<protein>
    <submittedName>
        <fullName evidence="1">Retrovirus-related Pol polyprotein LINE-1</fullName>
    </submittedName>
</protein>
<dbReference type="OrthoDB" id="6628709at2759"/>
<dbReference type="AlphaFoldDB" id="A0A6G0YTX8"/>
<keyword evidence="2" id="KW-1185">Reference proteome</keyword>
<sequence length="141" mass="16867">MNLNNDNNIVMYINHFLNTLFIYGCETWATTKGDIAKLYTTERKVLRKIFDPFIWKIKYYTLSFSRNKRIEWAGHVWRAEGKIIKQVTEGRIVNKRPVVRPRIKWKDVIGNDLKMIHENVKMEDANDRIMVAAMDHRPIWT</sequence>
<name>A0A6G0YTX8_APHCR</name>
<gene>
    <name evidence="1" type="ORF">FWK35_00015791</name>
</gene>
<feature type="non-terminal residue" evidence="1">
    <location>
        <position position="141"/>
    </location>
</feature>
<comment type="caution">
    <text evidence="1">The sequence shown here is derived from an EMBL/GenBank/DDBJ whole genome shotgun (WGS) entry which is preliminary data.</text>
</comment>
<evidence type="ECO:0000313" key="1">
    <source>
        <dbReference type="EMBL" id="KAF0761212.1"/>
    </source>
</evidence>
<evidence type="ECO:0000313" key="2">
    <source>
        <dbReference type="Proteomes" id="UP000478052"/>
    </source>
</evidence>
<organism evidence="1 2">
    <name type="scientific">Aphis craccivora</name>
    <name type="common">Cowpea aphid</name>
    <dbReference type="NCBI Taxonomy" id="307492"/>
    <lineage>
        <taxon>Eukaryota</taxon>
        <taxon>Metazoa</taxon>
        <taxon>Ecdysozoa</taxon>
        <taxon>Arthropoda</taxon>
        <taxon>Hexapoda</taxon>
        <taxon>Insecta</taxon>
        <taxon>Pterygota</taxon>
        <taxon>Neoptera</taxon>
        <taxon>Paraneoptera</taxon>
        <taxon>Hemiptera</taxon>
        <taxon>Sternorrhyncha</taxon>
        <taxon>Aphidomorpha</taxon>
        <taxon>Aphidoidea</taxon>
        <taxon>Aphididae</taxon>
        <taxon>Aphidini</taxon>
        <taxon>Aphis</taxon>
        <taxon>Aphis</taxon>
    </lineage>
</organism>
<dbReference type="EMBL" id="VUJU01002464">
    <property type="protein sequence ID" value="KAF0761212.1"/>
    <property type="molecule type" value="Genomic_DNA"/>
</dbReference>
<accession>A0A6G0YTX8</accession>
<proteinExistence type="predicted"/>
<dbReference type="Proteomes" id="UP000478052">
    <property type="component" value="Unassembled WGS sequence"/>
</dbReference>
<reference evidence="1 2" key="1">
    <citation type="submission" date="2019-08" db="EMBL/GenBank/DDBJ databases">
        <title>Whole genome of Aphis craccivora.</title>
        <authorList>
            <person name="Voronova N.V."/>
            <person name="Shulinski R.S."/>
            <person name="Bandarenka Y.V."/>
            <person name="Zhorov D.G."/>
            <person name="Warner D."/>
        </authorList>
    </citation>
    <scope>NUCLEOTIDE SEQUENCE [LARGE SCALE GENOMIC DNA]</scope>
    <source>
        <strain evidence="1">180601</strain>
        <tissue evidence="1">Whole Body</tissue>
    </source>
</reference>